<keyword evidence="1" id="KW-0812">Transmembrane</keyword>
<sequence length="114" mass="12486">MAPRAVHILCEHGQRRPSRFGSLVISDFGYDGLQELLIQMPAGAAQLGFVIPGAGLCSWIPNMRRVMMACVTMVSLMGMVLMYALDSANQAGQVLWQDLPSVWLCQSPCRSNCL</sequence>
<dbReference type="AlphaFoldDB" id="A0A5N7CCH1"/>
<proteinExistence type="predicted"/>
<feature type="transmembrane region" description="Helical" evidence="1">
    <location>
        <begin position="36"/>
        <end position="59"/>
    </location>
</feature>
<dbReference type="Proteomes" id="UP000326877">
    <property type="component" value="Unassembled WGS sequence"/>
</dbReference>
<evidence type="ECO:0000256" key="1">
    <source>
        <dbReference type="SAM" id="Phobius"/>
    </source>
</evidence>
<protein>
    <submittedName>
        <fullName evidence="2">Uncharacterized protein</fullName>
    </submittedName>
</protein>
<organism evidence="2">
    <name type="scientific">Petromyces alliaceus</name>
    <name type="common">Aspergillus alliaceus</name>
    <dbReference type="NCBI Taxonomy" id="209559"/>
    <lineage>
        <taxon>Eukaryota</taxon>
        <taxon>Fungi</taxon>
        <taxon>Dikarya</taxon>
        <taxon>Ascomycota</taxon>
        <taxon>Pezizomycotina</taxon>
        <taxon>Eurotiomycetes</taxon>
        <taxon>Eurotiomycetidae</taxon>
        <taxon>Eurotiales</taxon>
        <taxon>Aspergillaceae</taxon>
        <taxon>Aspergillus</taxon>
        <taxon>Aspergillus subgen. Circumdati</taxon>
    </lineage>
</organism>
<keyword evidence="1" id="KW-1133">Transmembrane helix</keyword>
<dbReference type="OrthoDB" id="6730379at2759"/>
<dbReference type="EMBL" id="ML735244">
    <property type="protein sequence ID" value="KAE8391557.1"/>
    <property type="molecule type" value="Genomic_DNA"/>
</dbReference>
<keyword evidence="1" id="KW-0472">Membrane</keyword>
<reference evidence="2" key="1">
    <citation type="submission" date="2019-04" db="EMBL/GenBank/DDBJ databases">
        <title>Friends and foes A comparative genomics studyof 23 Aspergillus species from section Flavi.</title>
        <authorList>
            <consortium name="DOE Joint Genome Institute"/>
            <person name="Kjaerbolling I."/>
            <person name="Vesth T."/>
            <person name="Frisvad J.C."/>
            <person name="Nybo J.L."/>
            <person name="Theobald S."/>
            <person name="Kildgaard S."/>
            <person name="Isbrandt T."/>
            <person name="Kuo A."/>
            <person name="Sato A."/>
            <person name="Lyhne E.K."/>
            <person name="Kogle M.E."/>
            <person name="Wiebenga A."/>
            <person name="Kun R.S."/>
            <person name="Lubbers R.J."/>
            <person name="Makela M.R."/>
            <person name="Barry K."/>
            <person name="Chovatia M."/>
            <person name="Clum A."/>
            <person name="Daum C."/>
            <person name="Haridas S."/>
            <person name="He G."/>
            <person name="LaButti K."/>
            <person name="Lipzen A."/>
            <person name="Mondo S."/>
            <person name="Riley R."/>
            <person name="Salamov A."/>
            <person name="Simmons B.A."/>
            <person name="Magnuson J.K."/>
            <person name="Henrissat B."/>
            <person name="Mortensen U.H."/>
            <person name="Larsen T.O."/>
            <person name="Devries R.P."/>
            <person name="Grigoriev I.V."/>
            <person name="Machida M."/>
            <person name="Baker S.E."/>
            <person name="Andersen M.R."/>
        </authorList>
    </citation>
    <scope>NUCLEOTIDE SEQUENCE [LARGE SCALE GENOMIC DNA]</scope>
    <source>
        <strain evidence="2">IBT 14317</strain>
    </source>
</reference>
<gene>
    <name evidence="2" type="ORF">BDV23DRAFT_182368</name>
</gene>
<evidence type="ECO:0000313" key="2">
    <source>
        <dbReference type="EMBL" id="KAE8391557.1"/>
    </source>
</evidence>
<feature type="transmembrane region" description="Helical" evidence="1">
    <location>
        <begin position="66"/>
        <end position="85"/>
    </location>
</feature>
<accession>A0A5N7CCH1</accession>
<name>A0A5N7CCH1_PETAA</name>